<dbReference type="STRING" id="429728.SAMN05216456_2330"/>
<evidence type="ECO:0000313" key="4">
    <source>
        <dbReference type="Proteomes" id="UP000199074"/>
    </source>
</evidence>
<dbReference type="Proteomes" id="UP000199074">
    <property type="component" value="Unassembled WGS sequence"/>
</dbReference>
<keyword evidence="2" id="KW-1133">Transmembrane helix</keyword>
<dbReference type="AlphaFoldDB" id="A0A1I7NN88"/>
<name>A0A1I7NN88_9HYPH</name>
<organism evidence="3 4">
    <name type="scientific">Devosia crocina</name>
    <dbReference type="NCBI Taxonomy" id="429728"/>
    <lineage>
        <taxon>Bacteria</taxon>
        <taxon>Pseudomonadati</taxon>
        <taxon>Pseudomonadota</taxon>
        <taxon>Alphaproteobacteria</taxon>
        <taxon>Hyphomicrobiales</taxon>
        <taxon>Devosiaceae</taxon>
        <taxon>Devosia</taxon>
    </lineage>
</organism>
<dbReference type="EMBL" id="FPCK01000002">
    <property type="protein sequence ID" value="SFV36089.1"/>
    <property type="molecule type" value="Genomic_DNA"/>
</dbReference>
<feature type="transmembrane region" description="Helical" evidence="2">
    <location>
        <begin position="6"/>
        <end position="26"/>
    </location>
</feature>
<reference evidence="3 4" key="1">
    <citation type="submission" date="2016-10" db="EMBL/GenBank/DDBJ databases">
        <authorList>
            <person name="de Groot N.N."/>
        </authorList>
    </citation>
    <scope>NUCLEOTIDE SEQUENCE [LARGE SCALE GENOMIC DNA]</scope>
    <source>
        <strain evidence="3 4">IPL20</strain>
    </source>
</reference>
<keyword evidence="2" id="KW-0472">Membrane</keyword>
<dbReference type="RefSeq" id="WP_175528578.1">
    <property type="nucleotide sequence ID" value="NZ_FPCK01000002.1"/>
</dbReference>
<protein>
    <submittedName>
        <fullName evidence="3">Uncharacterized protein</fullName>
    </submittedName>
</protein>
<proteinExistence type="predicted"/>
<evidence type="ECO:0000313" key="3">
    <source>
        <dbReference type="EMBL" id="SFV36089.1"/>
    </source>
</evidence>
<evidence type="ECO:0000256" key="2">
    <source>
        <dbReference type="SAM" id="Phobius"/>
    </source>
</evidence>
<sequence>MPTTVWLLLLTVGVIALGLAMAWGMNRNRQRTPLERQVTEAATRQEYRAEDKDAS</sequence>
<evidence type="ECO:0000256" key="1">
    <source>
        <dbReference type="SAM" id="MobiDB-lite"/>
    </source>
</evidence>
<accession>A0A1I7NN88</accession>
<feature type="region of interest" description="Disordered" evidence="1">
    <location>
        <begin position="34"/>
        <end position="55"/>
    </location>
</feature>
<gene>
    <name evidence="3" type="ORF">SAMN05216456_2330</name>
</gene>
<keyword evidence="4" id="KW-1185">Reference proteome</keyword>
<keyword evidence="2" id="KW-0812">Transmembrane</keyword>